<reference evidence="5 6" key="1">
    <citation type="submission" date="2019-08" db="EMBL/GenBank/DDBJ databases">
        <title>Paraburkholderia sp. DCY113.</title>
        <authorList>
            <person name="Kang J."/>
        </authorList>
    </citation>
    <scope>NUCLEOTIDE SEQUENCE [LARGE SCALE GENOMIC DNA]</scope>
    <source>
        <strain evidence="5 6">DCY113</strain>
    </source>
</reference>
<organism evidence="5 6">
    <name type="scientific">Paraburkholderia panacisoli</name>
    <dbReference type="NCBI Taxonomy" id="2603818"/>
    <lineage>
        <taxon>Bacteria</taxon>
        <taxon>Pseudomonadati</taxon>
        <taxon>Pseudomonadota</taxon>
        <taxon>Betaproteobacteria</taxon>
        <taxon>Burkholderiales</taxon>
        <taxon>Burkholderiaceae</taxon>
        <taxon>Paraburkholderia</taxon>
    </lineage>
</organism>
<dbReference type="GO" id="GO:0003700">
    <property type="term" value="F:DNA-binding transcription factor activity"/>
    <property type="evidence" value="ECO:0007669"/>
    <property type="project" value="InterPro"/>
</dbReference>
<dbReference type="Gene3D" id="1.10.10.60">
    <property type="entry name" value="Homeodomain-like"/>
    <property type="match status" value="1"/>
</dbReference>
<dbReference type="SUPFAM" id="SSF46689">
    <property type="entry name" value="Homeodomain-like"/>
    <property type="match status" value="1"/>
</dbReference>
<sequence>MTTDSVATHAAATGCVYSHFDTYHEAPRAQAIAWRDRLGHFLDVPISRSQLADGFNGRIDSYRVGDLTFMDCQTDPISQSRSVARISTDSVRQFVFHVAVEGTLETGAGLHPKRKALQSEPGILALDMNQPMQMARSACRVLAFFLPRELVESVLPEAESVHGRVIEYHSPLARMIPAHLADLCKRLPTMSAPDAYEAMHTCAMLIAAAFGKEAGLSGNARAAARTAMFATARRFIDANLGQMDLTIESVLAVSQLSRPTLYRLFEPEGGLAAYIRNRRLREAADELHRYPHKAIVEVAYGLGFNSASDFTRAFRRAYDMSPSDFRALARQAQAAVNGGHVRNAAL</sequence>
<evidence type="ECO:0000256" key="3">
    <source>
        <dbReference type="ARBA" id="ARBA00023163"/>
    </source>
</evidence>
<accession>A0A5B0H840</accession>
<dbReference type="InterPro" id="IPR020449">
    <property type="entry name" value="Tscrpt_reg_AraC-type_HTH"/>
</dbReference>
<keyword evidence="3" id="KW-0804">Transcription</keyword>
<keyword evidence="6" id="KW-1185">Reference proteome</keyword>
<dbReference type="Proteomes" id="UP000325273">
    <property type="component" value="Unassembled WGS sequence"/>
</dbReference>
<dbReference type="PROSITE" id="PS00041">
    <property type="entry name" value="HTH_ARAC_FAMILY_1"/>
    <property type="match status" value="1"/>
</dbReference>
<name>A0A5B0H840_9BURK</name>
<dbReference type="EMBL" id="VTUZ01000010">
    <property type="protein sequence ID" value="KAA1011193.1"/>
    <property type="molecule type" value="Genomic_DNA"/>
</dbReference>
<dbReference type="InterPro" id="IPR018060">
    <property type="entry name" value="HTH_AraC"/>
</dbReference>
<comment type="caution">
    <text evidence="5">The sequence shown here is derived from an EMBL/GenBank/DDBJ whole genome shotgun (WGS) entry which is preliminary data.</text>
</comment>
<dbReference type="InterPro" id="IPR009057">
    <property type="entry name" value="Homeodomain-like_sf"/>
</dbReference>
<dbReference type="AlphaFoldDB" id="A0A5B0H840"/>
<evidence type="ECO:0000259" key="4">
    <source>
        <dbReference type="PROSITE" id="PS01124"/>
    </source>
</evidence>
<dbReference type="Pfam" id="PF14525">
    <property type="entry name" value="AraC_binding_2"/>
    <property type="match status" value="1"/>
</dbReference>
<gene>
    <name evidence="5" type="ORF">FVF58_17575</name>
</gene>
<dbReference type="InterPro" id="IPR018062">
    <property type="entry name" value="HTH_AraC-typ_CS"/>
</dbReference>
<proteinExistence type="predicted"/>
<dbReference type="InterPro" id="IPR035418">
    <property type="entry name" value="AraC-bd_2"/>
</dbReference>
<dbReference type="InterPro" id="IPR050204">
    <property type="entry name" value="AraC_XylS_family_regulators"/>
</dbReference>
<dbReference type="PANTHER" id="PTHR46796:SF6">
    <property type="entry name" value="ARAC SUBFAMILY"/>
    <property type="match status" value="1"/>
</dbReference>
<dbReference type="PROSITE" id="PS01124">
    <property type="entry name" value="HTH_ARAC_FAMILY_2"/>
    <property type="match status" value="1"/>
</dbReference>
<dbReference type="PRINTS" id="PR00032">
    <property type="entry name" value="HTHARAC"/>
</dbReference>
<dbReference type="SMART" id="SM00342">
    <property type="entry name" value="HTH_ARAC"/>
    <property type="match status" value="1"/>
</dbReference>
<evidence type="ECO:0000313" key="6">
    <source>
        <dbReference type="Proteomes" id="UP000325273"/>
    </source>
</evidence>
<evidence type="ECO:0000313" key="5">
    <source>
        <dbReference type="EMBL" id="KAA1011193.1"/>
    </source>
</evidence>
<dbReference type="Pfam" id="PF12833">
    <property type="entry name" value="HTH_18"/>
    <property type="match status" value="1"/>
</dbReference>
<dbReference type="GO" id="GO:0043565">
    <property type="term" value="F:sequence-specific DNA binding"/>
    <property type="evidence" value="ECO:0007669"/>
    <property type="project" value="InterPro"/>
</dbReference>
<feature type="domain" description="HTH araC/xylS-type" evidence="4">
    <location>
        <begin position="230"/>
        <end position="328"/>
    </location>
</feature>
<evidence type="ECO:0000256" key="2">
    <source>
        <dbReference type="ARBA" id="ARBA00023125"/>
    </source>
</evidence>
<protein>
    <submittedName>
        <fullName evidence="5">Helix-turn-helix domain-containing protein</fullName>
    </submittedName>
</protein>
<keyword evidence="2" id="KW-0238">DNA-binding</keyword>
<dbReference type="PANTHER" id="PTHR46796">
    <property type="entry name" value="HTH-TYPE TRANSCRIPTIONAL ACTIVATOR RHAS-RELATED"/>
    <property type="match status" value="1"/>
</dbReference>
<dbReference type="RefSeq" id="WP_149671138.1">
    <property type="nucleotide sequence ID" value="NZ_VTUZ01000010.1"/>
</dbReference>
<keyword evidence="1" id="KW-0805">Transcription regulation</keyword>
<evidence type="ECO:0000256" key="1">
    <source>
        <dbReference type="ARBA" id="ARBA00023015"/>
    </source>
</evidence>